<organism evidence="1 2">
    <name type="scientific">Pontibacter rugosus</name>
    <dbReference type="NCBI Taxonomy" id="1745966"/>
    <lineage>
        <taxon>Bacteria</taxon>
        <taxon>Pseudomonadati</taxon>
        <taxon>Bacteroidota</taxon>
        <taxon>Cytophagia</taxon>
        <taxon>Cytophagales</taxon>
        <taxon>Hymenobacteraceae</taxon>
        <taxon>Pontibacter</taxon>
    </lineage>
</organism>
<dbReference type="Proteomes" id="UP001597094">
    <property type="component" value="Unassembled WGS sequence"/>
</dbReference>
<protein>
    <recommendedName>
        <fullName evidence="3">DUF1439 domain-containing protein</fullName>
    </recommendedName>
</protein>
<evidence type="ECO:0000313" key="2">
    <source>
        <dbReference type="Proteomes" id="UP001597094"/>
    </source>
</evidence>
<reference evidence="2" key="1">
    <citation type="journal article" date="2019" name="Int. J. Syst. Evol. Microbiol.">
        <title>The Global Catalogue of Microorganisms (GCM) 10K type strain sequencing project: providing services to taxonomists for standard genome sequencing and annotation.</title>
        <authorList>
            <consortium name="The Broad Institute Genomics Platform"/>
            <consortium name="The Broad Institute Genome Sequencing Center for Infectious Disease"/>
            <person name="Wu L."/>
            <person name="Ma J."/>
        </authorList>
    </citation>
    <scope>NUCLEOTIDE SEQUENCE [LARGE SCALE GENOMIC DNA]</scope>
    <source>
        <strain evidence="2">JCM 31319</strain>
    </source>
</reference>
<keyword evidence="2" id="KW-1185">Reference proteome</keyword>
<sequence>MNKYLIYTLVIALMGLLVNCKQASDLKAFTEAKYSLQEVQDVTLNGVDVMQKQSPNDFTTQEGDSLLASISQNTLRASATLYLQVQMPEEGENRRMKITALKWQLLVDGEHTLQGVIKERMQLHEGLNVLPIQTLVMMSETEGVRNYEGLSKLMTLLAKKEDLRKSLTLQIKPTVQTPVGAIEVPQYIVVAKPIAT</sequence>
<gene>
    <name evidence="1" type="ORF">ACFQ2O_19695</name>
</gene>
<comment type="caution">
    <text evidence="1">The sequence shown here is derived from an EMBL/GenBank/DDBJ whole genome shotgun (WGS) entry which is preliminary data.</text>
</comment>
<evidence type="ECO:0008006" key="3">
    <source>
        <dbReference type="Google" id="ProtNLM"/>
    </source>
</evidence>
<evidence type="ECO:0000313" key="1">
    <source>
        <dbReference type="EMBL" id="MFD1188444.1"/>
    </source>
</evidence>
<proteinExistence type="predicted"/>
<accession>A0ABW3SU40</accession>
<dbReference type="EMBL" id="JBHTLD010000276">
    <property type="protein sequence ID" value="MFD1188444.1"/>
    <property type="molecule type" value="Genomic_DNA"/>
</dbReference>
<name>A0ABW3SU40_9BACT</name>
<dbReference type="RefSeq" id="WP_377532058.1">
    <property type="nucleotide sequence ID" value="NZ_JBHTLD010000276.1"/>
</dbReference>